<evidence type="ECO:0000256" key="6">
    <source>
        <dbReference type="PROSITE-ProRule" id="PRU00278"/>
    </source>
</evidence>
<dbReference type="SUPFAM" id="SSF54534">
    <property type="entry name" value="FKBP-like"/>
    <property type="match status" value="1"/>
</dbReference>
<feature type="domain" description="PpiC" evidence="7">
    <location>
        <begin position="103"/>
        <end position="208"/>
    </location>
</feature>
<dbReference type="GO" id="GO:0003755">
    <property type="term" value="F:peptidyl-prolyl cis-trans isomerase activity"/>
    <property type="evidence" value="ECO:0007669"/>
    <property type="project" value="UniProtKB-KW"/>
</dbReference>
<name>A0A0A2C6C7_PROMR</name>
<gene>
    <name evidence="8" type="ORF">EV03_0207</name>
</gene>
<dbReference type="PROSITE" id="PS50198">
    <property type="entry name" value="PPIC_PPIASE_2"/>
    <property type="match status" value="1"/>
</dbReference>
<protein>
    <recommendedName>
        <fullName evidence="2">peptidylprolyl isomerase</fullName>
        <ecNumber evidence="2">5.2.1.8</ecNumber>
    </recommendedName>
</protein>
<evidence type="ECO:0000256" key="4">
    <source>
        <dbReference type="ARBA" id="ARBA00023110"/>
    </source>
</evidence>
<reference evidence="9" key="1">
    <citation type="journal article" date="2014" name="Sci. Data">
        <title>Genomes of diverse isolates of the marine cyanobacterium Prochlorococcus.</title>
        <authorList>
            <person name="Biller S."/>
            <person name="Berube P."/>
            <person name="Thompson J."/>
            <person name="Kelly L."/>
            <person name="Roggensack S."/>
            <person name="Awad L."/>
            <person name="Roache-Johnson K."/>
            <person name="Ding H."/>
            <person name="Giovannoni S.J."/>
            <person name="Moore L.R."/>
            <person name="Chisholm S.W."/>
        </authorList>
    </citation>
    <scope>NUCLEOTIDE SEQUENCE [LARGE SCALE GENOMIC DNA]</scope>
    <source>
        <strain evidence="9">PAC1</strain>
    </source>
</reference>
<dbReference type="InterPro" id="IPR046357">
    <property type="entry name" value="PPIase_dom_sf"/>
</dbReference>
<dbReference type="InterPro" id="IPR050245">
    <property type="entry name" value="PrsA_foldase"/>
</dbReference>
<dbReference type="RefSeq" id="WP_052038628.1">
    <property type="nucleotide sequence ID" value="NZ_CP138967.1"/>
</dbReference>
<dbReference type="Proteomes" id="UP000030392">
    <property type="component" value="Unassembled WGS sequence"/>
</dbReference>
<comment type="catalytic activity">
    <reaction evidence="1">
        <text>[protein]-peptidylproline (omega=180) = [protein]-peptidylproline (omega=0)</text>
        <dbReference type="Rhea" id="RHEA:16237"/>
        <dbReference type="Rhea" id="RHEA-COMP:10747"/>
        <dbReference type="Rhea" id="RHEA-COMP:10748"/>
        <dbReference type="ChEBI" id="CHEBI:83833"/>
        <dbReference type="ChEBI" id="CHEBI:83834"/>
        <dbReference type="EC" id="5.2.1.8"/>
    </reaction>
</comment>
<evidence type="ECO:0000259" key="7">
    <source>
        <dbReference type="PROSITE" id="PS50198"/>
    </source>
</evidence>
<organism evidence="8 9">
    <name type="scientific">Prochlorococcus marinus str. PAC1</name>
    <dbReference type="NCBI Taxonomy" id="59924"/>
    <lineage>
        <taxon>Bacteria</taxon>
        <taxon>Bacillati</taxon>
        <taxon>Cyanobacteriota</taxon>
        <taxon>Cyanophyceae</taxon>
        <taxon>Synechococcales</taxon>
        <taxon>Prochlorococcaceae</taxon>
        <taxon>Prochlorococcus</taxon>
    </lineage>
</organism>
<evidence type="ECO:0000256" key="1">
    <source>
        <dbReference type="ARBA" id="ARBA00000971"/>
    </source>
</evidence>
<comment type="caution">
    <text evidence="8">The sequence shown here is derived from an EMBL/GenBank/DDBJ whole genome shotgun (WGS) entry which is preliminary data.</text>
</comment>
<evidence type="ECO:0000256" key="5">
    <source>
        <dbReference type="ARBA" id="ARBA00023235"/>
    </source>
</evidence>
<dbReference type="AlphaFoldDB" id="A0A0A2C6C7"/>
<dbReference type="EC" id="5.2.1.8" evidence="2"/>
<accession>A0A0A2C6C7</accession>
<evidence type="ECO:0000256" key="3">
    <source>
        <dbReference type="ARBA" id="ARBA00022729"/>
    </source>
</evidence>
<dbReference type="Pfam" id="PF00639">
    <property type="entry name" value="Rotamase"/>
    <property type="match status" value="1"/>
</dbReference>
<keyword evidence="4 6" id="KW-0697">Rotamase</keyword>
<dbReference type="PANTHER" id="PTHR47245:SF1">
    <property type="entry name" value="FOLDASE PROTEIN PRSA"/>
    <property type="match status" value="1"/>
</dbReference>
<keyword evidence="3" id="KW-0732">Signal</keyword>
<evidence type="ECO:0000313" key="8">
    <source>
        <dbReference type="EMBL" id="KGG21888.1"/>
    </source>
</evidence>
<evidence type="ECO:0000256" key="2">
    <source>
        <dbReference type="ARBA" id="ARBA00013194"/>
    </source>
</evidence>
<dbReference type="InterPro" id="IPR000297">
    <property type="entry name" value="PPIase_PpiC"/>
</dbReference>
<sequence length="248" mass="29144">MDNLEDQIEKNLLSLPMDFIHKLTSTNLLVTYIERLITQSLLIKKKLSQEEETRLKNSYCKSNKIKNQQELNNHLQEQGIQYKDHINNLKTSCYIGTFAINMFERKAEAHFLKRKDQLDQYTYSLLRVRDSDLAHELYLQIDSNENDFGEISRKYSEGPEKNTNGIIGPSNINNTHPRLKEKLQSSKKGDLIKPFNIEEWWIFTRLEDKIESSFDENMKAKMCLELLNISIASMSKRITYKVMESLNN</sequence>
<keyword evidence="5 6" id="KW-0413">Isomerase</keyword>
<dbReference type="PANTHER" id="PTHR47245">
    <property type="entry name" value="PEPTIDYLPROLYL ISOMERASE"/>
    <property type="match status" value="1"/>
</dbReference>
<evidence type="ECO:0000313" key="9">
    <source>
        <dbReference type="Proteomes" id="UP000030392"/>
    </source>
</evidence>
<dbReference type="Gene3D" id="3.10.50.40">
    <property type="match status" value="1"/>
</dbReference>
<dbReference type="EMBL" id="JNAX01000004">
    <property type="protein sequence ID" value="KGG21888.1"/>
    <property type="molecule type" value="Genomic_DNA"/>
</dbReference>
<proteinExistence type="predicted"/>